<evidence type="ECO:0000256" key="4">
    <source>
        <dbReference type="ARBA" id="ARBA00022691"/>
    </source>
</evidence>
<dbReference type="EMBL" id="LXQE01000197">
    <property type="protein sequence ID" value="RCJ29510.1"/>
    <property type="molecule type" value="Genomic_DNA"/>
</dbReference>
<dbReference type="GO" id="GO:0032259">
    <property type="term" value="P:methylation"/>
    <property type="evidence" value="ECO:0007669"/>
    <property type="project" value="UniProtKB-KW"/>
</dbReference>
<dbReference type="SUPFAM" id="SSF53335">
    <property type="entry name" value="S-adenosyl-L-methionine-dependent methyltransferases"/>
    <property type="match status" value="1"/>
</dbReference>
<evidence type="ECO:0000313" key="7">
    <source>
        <dbReference type="EMBL" id="RCJ29510.1"/>
    </source>
</evidence>
<dbReference type="InterPro" id="IPR050953">
    <property type="entry name" value="N4_N6_ade-DNA_methylase"/>
</dbReference>
<dbReference type="PANTHER" id="PTHR33841:SF1">
    <property type="entry name" value="DNA METHYLTRANSFERASE A"/>
    <property type="match status" value="1"/>
</dbReference>
<proteinExistence type="predicted"/>
<name>A0A367R0Q4_NOSPU</name>
<sequence>MARLDENNSATTITRELWTVPLLQSLGYEPVYTATAEVVEDKTYAISHRAEAGENKPPIHIIGCRLEIDKRPPSGTPRLSAHALVQEYLNKTEHLWAIATNGFRWRLLRDSSLMTRLTYIEFDLEQILSGENFAEFGLFYRLFHRSRLPEGMDDADKCLLEYYHQEALQQGGRVRDRLRDGVEKALIQLGTGFLQHPQNEHLRQKFSNNYELVFYRQLLRLIYRLLFLMVAESRNLLIGNDVEKARIYREYYSIERLRELAERPHWRREGFQDLWQGLRVTFLLFDENWRGKYLGLSPLNGDLFGSYTLPALDDCAIDNHDLLVAIRELSLYQHKGQLRRINYTALDVEELGSVYESLLDFHPEISPKNYEFKLAFGSERKTTGSYYTPPQLVGQLIKTALEPVIEEKLRSTKEKFRNAESNTSTTLSNHQELEKALLDLKIVDPACGSGHFLLAAARRVGKELAKIRTGEAEPGSEPLKLAIRDVIQNCIYGVDLNPLAVDLCKVALWIEGFSRGFPLNFLDHRIKCGNSLVGVMDLSCLDEGIPDEAFKPVTGDDKKLSTQLKKRNKNEREKAGQLSIGEKLQTDSVDYAQMWRQLGVIPETTPQQVKDKQKQYKENLQESSWWLKYSACNLWTAAFFMSLTEHYLQLLPTTGALSRLRREKVEKILKSEDNYELQITNYELNKVVDAANKLAEEKHFFHWCLEFPEVFEQGGFNCVLGNPPWERIKLQEKEFFASQSAEIANAINKAAREKLIKELPKKNPELAQAWEDAKHDAEAQSKFIRESERFPLTAVGDINTYAVFAETTKNLISNDGRVGIIVPVGIATDDTYKRFFANIIESQLLVSLYAFDNKVYFNDIGLNQKLFVLMCLCGVKQKVKSSNFAFYISEAKELSQDNRVFTLAPQDIALINPNTLTCPIFRNSQDAELTKKIYQRVPVLENEKTGSNPWGISFMAMFHMANDSGLFKNEAGDGFVPLYEAKMFHQFIHRWATYKNNGDTRDLTDEEKSDASFSVQPRYWVSQVEVENKLGKRWDKKWLLGWRDVTNSTNERTLISTIFPVSGCNDKFLLMLPSLSNTELIPCLLGCLNSLICDFVARQKIGGTALKYFTMRQLPVLPPELYTPEDIKFISDHVLELVYTAWDMQPFAKDMGYDGEPFIWNPNRRALLRAELDAYYAKLYGLTRDELRYILDPADVYGADFPSETFRVLKNNEIKKFGEYRTQRLVLEAWDNLFGS</sequence>
<feature type="domain" description="Type II methyltransferase M.TaqI-like" evidence="6">
    <location>
        <begin position="489"/>
        <end position="739"/>
    </location>
</feature>
<reference evidence="7 8" key="1">
    <citation type="submission" date="2016-04" db="EMBL/GenBank/DDBJ databases">
        <authorList>
            <person name="Evans L.H."/>
            <person name="Alamgir A."/>
            <person name="Owens N."/>
            <person name="Weber N.D."/>
            <person name="Virtaneva K."/>
            <person name="Barbian K."/>
            <person name="Babar A."/>
            <person name="Rosenke K."/>
        </authorList>
    </citation>
    <scope>NUCLEOTIDE SEQUENCE [LARGE SCALE GENOMIC DNA]</scope>
    <source>
        <strain evidence="7">NIES-2108</strain>
    </source>
</reference>
<dbReference type="GO" id="GO:0004519">
    <property type="term" value="F:endonuclease activity"/>
    <property type="evidence" value="ECO:0007669"/>
    <property type="project" value="UniProtKB-KW"/>
</dbReference>
<dbReference type="Pfam" id="PF07669">
    <property type="entry name" value="Eco57I"/>
    <property type="match status" value="1"/>
</dbReference>
<dbReference type="PRINTS" id="PR00507">
    <property type="entry name" value="N12N6MTFRASE"/>
</dbReference>
<dbReference type="Gene3D" id="3.40.50.150">
    <property type="entry name" value="Vaccinia Virus protein VP39"/>
    <property type="match status" value="2"/>
</dbReference>
<evidence type="ECO:0000259" key="6">
    <source>
        <dbReference type="Pfam" id="PF07669"/>
    </source>
</evidence>
<dbReference type="PANTHER" id="PTHR33841">
    <property type="entry name" value="DNA METHYLTRANSFERASE YEEA-RELATED"/>
    <property type="match status" value="1"/>
</dbReference>
<keyword evidence="4" id="KW-0949">S-adenosyl-L-methionine</keyword>
<evidence type="ECO:0000256" key="2">
    <source>
        <dbReference type="ARBA" id="ARBA00022603"/>
    </source>
</evidence>
<comment type="catalytic activity">
    <reaction evidence="5">
        <text>a 2'-deoxyadenosine in DNA + S-adenosyl-L-methionine = an N(6)-methyl-2'-deoxyadenosine in DNA + S-adenosyl-L-homocysteine + H(+)</text>
        <dbReference type="Rhea" id="RHEA:15197"/>
        <dbReference type="Rhea" id="RHEA-COMP:12418"/>
        <dbReference type="Rhea" id="RHEA-COMP:12419"/>
        <dbReference type="ChEBI" id="CHEBI:15378"/>
        <dbReference type="ChEBI" id="CHEBI:57856"/>
        <dbReference type="ChEBI" id="CHEBI:59789"/>
        <dbReference type="ChEBI" id="CHEBI:90615"/>
        <dbReference type="ChEBI" id="CHEBI:90616"/>
        <dbReference type="EC" id="2.1.1.72"/>
    </reaction>
</comment>
<accession>A0A367R0Q4</accession>
<dbReference type="AlphaFoldDB" id="A0A367R0Q4"/>
<evidence type="ECO:0000256" key="5">
    <source>
        <dbReference type="ARBA" id="ARBA00047942"/>
    </source>
</evidence>
<keyword evidence="2" id="KW-0489">Methyltransferase</keyword>
<evidence type="ECO:0000313" key="8">
    <source>
        <dbReference type="Proteomes" id="UP000252085"/>
    </source>
</evidence>
<evidence type="ECO:0000256" key="1">
    <source>
        <dbReference type="ARBA" id="ARBA00011900"/>
    </source>
</evidence>
<evidence type="ECO:0000256" key="3">
    <source>
        <dbReference type="ARBA" id="ARBA00022679"/>
    </source>
</evidence>
<dbReference type="GO" id="GO:0009007">
    <property type="term" value="F:site-specific DNA-methyltransferase (adenine-specific) activity"/>
    <property type="evidence" value="ECO:0007669"/>
    <property type="project" value="UniProtKB-EC"/>
</dbReference>
<keyword evidence="7" id="KW-0540">Nuclease</keyword>
<organism evidence="7 8">
    <name type="scientific">Nostoc punctiforme NIES-2108</name>
    <dbReference type="NCBI Taxonomy" id="1356359"/>
    <lineage>
        <taxon>Bacteria</taxon>
        <taxon>Bacillati</taxon>
        <taxon>Cyanobacteriota</taxon>
        <taxon>Cyanophyceae</taxon>
        <taxon>Nostocales</taxon>
        <taxon>Nostocaceae</taxon>
        <taxon>Nostoc</taxon>
    </lineage>
</organism>
<keyword evidence="7" id="KW-0255">Endonuclease</keyword>
<comment type="caution">
    <text evidence="7">The sequence shown here is derived from an EMBL/GenBank/DDBJ whole genome shotgun (WGS) entry which is preliminary data.</text>
</comment>
<dbReference type="InterPro" id="IPR011639">
    <property type="entry name" value="MethylTrfase_TaqI-like_dom"/>
</dbReference>
<protein>
    <recommendedName>
        <fullName evidence="1">site-specific DNA-methyltransferase (adenine-specific)</fullName>
        <ecNumber evidence="1">2.1.1.72</ecNumber>
    </recommendedName>
</protein>
<dbReference type="EC" id="2.1.1.72" evidence="1"/>
<keyword evidence="7" id="KW-0378">Hydrolase</keyword>
<dbReference type="Proteomes" id="UP000252085">
    <property type="component" value="Unassembled WGS sequence"/>
</dbReference>
<dbReference type="GO" id="GO:0006304">
    <property type="term" value="P:DNA modification"/>
    <property type="evidence" value="ECO:0007669"/>
    <property type="project" value="InterPro"/>
</dbReference>
<dbReference type="InterPro" id="IPR029063">
    <property type="entry name" value="SAM-dependent_MTases_sf"/>
</dbReference>
<keyword evidence="3" id="KW-0808">Transferase</keyword>
<gene>
    <name evidence="7" type="ORF">A6769_35590</name>
</gene>